<dbReference type="GO" id="GO:0022857">
    <property type="term" value="F:transmembrane transporter activity"/>
    <property type="evidence" value="ECO:0007669"/>
    <property type="project" value="InterPro"/>
</dbReference>
<gene>
    <name evidence="14" type="ORF">CYR79_05960</name>
</gene>
<feature type="transmembrane region" description="Helical" evidence="13">
    <location>
        <begin position="209"/>
        <end position="234"/>
    </location>
</feature>
<dbReference type="Proteomes" id="UP000234579">
    <property type="component" value="Unassembled WGS sequence"/>
</dbReference>
<evidence type="ECO:0000256" key="5">
    <source>
        <dbReference type="ARBA" id="ARBA00022475"/>
    </source>
</evidence>
<dbReference type="CDD" id="cd06550">
    <property type="entry name" value="TM_ABC_iron-siderophores_like"/>
    <property type="match status" value="1"/>
</dbReference>
<dbReference type="Gene3D" id="1.10.3470.10">
    <property type="entry name" value="ABC transporter involved in vitamin B12 uptake, BtuC"/>
    <property type="match status" value="1"/>
</dbReference>
<evidence type="ECO:0000256" key="1">
    <source>
        <dbReference type="ARBA" id="ARBA00004651"/>
    </source>
</evidence>
<sequence length="304" mass="31718">MLTKKTTAYLILTLLLAITIAWALTSGASSKGLADLNILFNIRLPRIISALLGGAALAVSGAFSQAALRNPIAEPALLGISSAANLFALIGGVLLPALFSAKIIAAILGGCLAFLTLASLQKDLDPYRLILVGVALNAVFSALGNLLNPNQNAFSLATSTWTTTLFLAVITLLGLAVALVISPFANYLKVGDRQLQTLGLSPKQLRISLLSLATLLAASSTACIGILAFIGIIVPHHARFLLGHDYRQLVPFCALGGAELLLLTDTIGRLVIAPNEISANIILAIIGGPFLIYILLGRKKDAHS</sequence>
<dbReference type="InterPro" id="IPR000522">
    <property type="entry name" value="ABC_transptr_permease_BtuC"/>
</dbReference>
<dbReference type="SUPFAM" id="SSF81345">
    <property type="entry name" value="ABC transporter involved in vitamin B12 uptake, BtuC"/>
    <property type="match status" value="1"/>
</dbReference>
<comment type="subcellular location">
    <subcellularLocation>
        <location evidence="1">Cell membrane</location>
        <topology evidence="1">Multi-pass membrane protein</topology>
    </subcellularLocation>
</comment>
<organism evidence="14 15">
    <name type="scientific">Ligilactobacillus agilis</name>
    <dbReference type="NCBI Taxonomy" id="1601"/>
    <lineage>
        <taxon>Bacteria</taxon>
        <taxon>Bacillati</taxon>
        <taxon>Bacillota</taxon>
        <taxon>Bacilli</taxon>
        <taxon>Lactobacillales</taxon>
        <taxon>Lactobacillaceae</taxon>
        <taxon>Ligilactobacillus</taxon>
    </lineage>
</organism>
<keyword evidence="6 13" id="KW-0812">Transmembrane</keyword>
<dbReference type="EMBL" id="PKGI01000029">
    <property type="protein sequence ID" value="PLA76456.1"/>
    <property type="molecule type" value="Genomic_DNA"/>
</dbReference>
<feature type="transmembrane region" description="Helical" evidence="13">
    <location>
        <begin position="103"/>
        <end position="120"/>
    </location>
</feature>
<evidence type="ECO:0000256" key="3">
    <source>
        <dbReference type="ARBA" id="ARBA00018524"/>
    </source>
</evidence>
<keyword evidence="4" id="KW-0813">Transport</keyword>
<dbReference type="GO" id="GO:0005886">
    <property type="term" value="C:plasma membrane"/>
    <property type="evidence" value="ECO:0007669"/>
    <property type="project" value="UniProtKB-SubCell"/>
</dbReference>
<feature type="transmembrane region" description="Helical" evidence="13">
    <location>
        <begin position="127"/>
        <end position="146"/>
    </location>
</feature>
<keyword evidence="9 13" id="KW-0472">Membrane</keyword>
<name>A0A2I2AAQ3_9LACO</name>
<keyword evidence="5" id="KW-1003">Cell membrane</keyword>
<evidence type="ECO:0000256" key="13">
    <source>
        <dbReference type="SAM" id="Phobius"/>
    </source>
</evidence>
<evidence type="ECO:0000256" key="7">
    <source>
        <dbReference type="ARBA" id="ARBA00022989"/>
    </source>
</evidence>
<evidence type="ECO:0000256" key="6">
    <source>
        <dbReference type="ARBA" id="ARBA00022692"/>
    </source>
</evidence>
<dbReference type="PANTHER" id="PTHR30472:SF21">
    <property type="entry name" value="HEME-IRON TRANSPORT SYSTEM PERMEASE PROTEIN ISDF-RELATED"/>
    <property type="match status" value="1"/>
</dbReference>
<evidence type="ECO:0000256" key="2">
    <source>
        <dbReference type="ARBA" id="ARBA00007935"/>
    </source>
</evidence>
<dbReference type="InterPro" id="IPR037294">
    <property type="entry name" value="ABC_BtuC-like"/>
</dbReference>
<evidence type="ECO:0000256" key="4">
    <source>
        <dbReference type="ARBA" id="ARBA00022448"/>
    </source>
</evidence>
<feature type="transmembrane region" description="Helical" evidence="13">
    <location>
        <begin position="277"/>
        <end position="296"/>
    </location>
</feature>
<dbReference type="AlphaFoldDB" id="A0A2I2AAQ3"/>
<evidence type="ECO:0000256" key="10">
    <source>
        <dbReference type="ARBA" id="ARBA00025320"/>
    </source>
</evidence>
<keyword evidence="8" id="KW-0408">Iron</keyword>
<dbReference type="RefSeq" id="WP_101811857.1">
    <property type="nucleotide sequence ID" value="NZ_PKGI01000029.1"/>
</dbReference>
<dbReference type="PANTHER" id="PTHR30472">
    <property type="entry name" value="FERRIC ENTEROBACTIN TRANSPORT SYSTEM PERMEASE PROTEIN"/>
    <property type="match status" value="1"/>
</dbReference>
<feature type="transmembrane region" description="Helical" evidence="13">
    <location>
        <begin position="166"/>
        <end position="188"/>
    </location>
</feature>
<reference evidence="15" key="1">
    <citation type="submission" date="2017-12" db="EMBL/GenBank/DDBJ databases">
        <authorList>
            <person name="Christensen H."/>
        </authorList>
    </citation>
    <scope>NUCLEOTIDE SEQUENCE [LARGE SCALE GENOMIC DNA]</scope>
    <source>
        <strain evidence="15">268A</strain>
    </source>
</reference>
<comment type="caution">
    <text evidence="14">The sequence shown here is derived from an EMBL/GenBank/DDBJ whole genome shotgun (WGS) entry which is preliminary data.</text>
</comment>
<evidence type="ECO:0000313" key="14">
    <source>
        <dbReference type="EMBL" id="PLA76456.1"/>
    </source>
</evidence>
<keyword evidence="7 13" id="KW-1133">Transmembrane helix</keyword>
<evidence type="ECO:0000256" key="9">
    <source>
        <dbReference type="ARBA" id="ARBA00023136"/>
    </source>
</evidence>
<protein>
    <recommendedName>
        <fullName evidence="3">Probable heme-iron transport system permease protein IsdF</fullName>
    </recommendedName>
    <alternativeName>
        <fullName evidence="12">Iron-regulated surface determinant protein F</fullName>
    </alternativeName>
    <alternativeName>
        <fullName evidence="11">Staphylococcal iron-regulated protein G</fullName>
    </alternativeName>
</protein>
<comment type="similarity">
    <text evidence="2">Belongs to the binding-protein-dependent transport system permease family. FecCD subfamily.</text>
</comment>
<dbReference type="Pfam" id="PF01032">
    <property type="entry name" value="FecCD"/>
    <property type="match status" value="1"/>
</dbReference>
<feature type="transmembrane region" description="Helical" evidence="13">
    <location>
        <begin position="76"/>
        <end position="97"/>
    </location>
</feature>
<evidence type="ECO:0000313" key="15">
    <source>
        <dbReference type="Proteomes" id="UP000234579"/>
    </source>
</evidence>
<accession>A0A2I2AAQ3</accession>
<proteinExistence type="inferred from homology"/>
<evidence type="ECO:0000256" key="8">
    <source>
        <dbReference type="ARBA" id="ARBA00023004"/>
    </source>
</evidence>
<dbReference type="GO" id="GO:0033214">
    <property type="term" value="P:siderophore-iron import into cell"/>
    <property type="evidence" value="ECO:0007669"/>
    <property type="project" value="TreeGrafter"/>
</dbReference>
<evidence type="ECO:0000256" key="11">
    <source>
        <dbReference type="ARBA" id="ARBA00031149"/>
    </source>
</evidence>
<evidence type="ECO:0000256" key="12">
    <source>
        <dbReference type="ARBA" id="ARBA00031465"/>
    </source>
</evidence>
<comment type="function">
    <text evidence="10">Part of the binding-protein-dependent transport system for heme-iron. Responsible for the translocation of the substrate across the membrane.</text>
</comment>
<feature type="transmembrane region" description="Helical" evidence="13">
    <location>
        <begin position="47"/>
        <end position="64"/>
    </location>
</feature>